<evidence type="ECO:0000313" key="2">
    <source>
        <dbReference type="EMBL" id="ROR99051.1"/>
    </source>
</evidence>
<dbReference type="InterPro" id="IPR036661">
    <property type="entry name" value="Luciferase-like_sf"/>
</dbReference>
<accession>A0A3N2DH30</accession>
<dbReference type="InterPro" id="IPR019919">
    <property type="entry name" value="Lucif-like_OxRdtase_MSMEG_2256"/>
</dbReference>
<reference evidence="2 3" key="1">
    <citation type="submission" date="2018-11" db="EMBL/GenBank/DDBJ databases">
        <title>Genomic Encyclopedia of Type Strains, Phase IV (KMG-IV): sequencing the most valuable type-strain genomes for metagenomic binning, comparative biology and taxonomic classification.</title>
        <authorList>
            <person name="Goeker M."/>
        </authorList>
    </citation>
    <scope>NUCLEOTIDE SEQUENCE [LARGE SCALE GENOMIC DNA]</scope>
    <source>
        <strain evidence="2 3">DSM 100316</strain>
    </source>
</reference>
<protein>
    <submittedName>
        <fullName evidence="2">Putative F420-dependent oxidoreductase</fullName>
    </submittedName>
</protein>
<dbReference type="Pfam" id="PF00296">
    <property type="entry name" value="Bac_luciferase"/>
    <property type="match status" value="1"/>
</dbReference>
<dbReference type="NCBIfam" id="TIGR03617">
    <property type="entry name" value="F420_MSMEG_2256"/>
    <property type="match status" value="1"/>
</dbReference>
<dbReference type="GO" id="GO:0016705">
    <property type="term" value="F:oxidoreductase activity, acting on paired donors, with incorporation or reduction of molecular oxygen"/>
    <property type="evidence" value="ECO:0007669"/>
    <property type="project" value="InterPro"/>
</dbReference>
<dbReference type="Proteomes" id="UP000275394">
    <property type="component" value="Unassembled WGS sequence"/>
</dbReference>
<dbReference type="Gene3D" id="3.20.20.30">
    <property type="entry name" value="Luciferase-like domain"/>
    <property type="match status" value="1"/>
</dbReference>
<evidence type="ECO:0000259" key="1">
    <source>
        <dbReference type="Pfam" id="PF00296"/>
    </source>
</evidence>
<proteinExistence type="predicted"/>
<organism evidence="2 3">
    <name type="scientific">Sinobacterium caligoides</name>
    <dbReference type="NCBI Taxonomy" id="933926"/>
    <lineage>
        <taxon>Bacteria</taxon>
        <taxon>Pseudomonadati</taxon>
        <taxon>Pseudomonadota</taxon>
        <taxon>Gammaproteobacteria</taxon>
        <taxon>Cellvibrionales</taxon>
        <taxon>Spongiibacteraceae</taxon>
        <taxon>Sinobacterium</taxon>
    </lineage>
</organism>
<dbReference type="PANTHER" id="PTHR43244:SF2">
    <property type="entry name" value="CONSERVED HYPOTHETICAL ALANINE AND PROLINE-RICH PROTEIN"/>
    <property type="match status" value="1"/>
</dbReference>
<dbReference type="CDD" id="cd01097">
    <property type="entry name" value="Tetrahydromethanopterin_reductase"/>
    <property type="match status" value="1"/>
</dbReference>
<dbReference type="PANTHER" id="PTHR43244">
    <property type="match status" value="1"/>
</dbReference>
<keyword evidence="3" id="KW-1185">Reference proteome</keyword>
<dbReference type="EMBL" id="RKHR01000006">
    <property type="protein sequence ID" value="ROR99051.1"/>
    <property type="molecule type" value="Genomic_DNA"/>
</dbReference>
<evidence type="ECO:0000313" key="3">
    <source>
        <dbReference type="Proteomes" id="UP000275394"/>
    </source>
</evidence>
<dbReference type="AlphaFoldDB" id="A0A3N2DH30"/>
<sequence length="336" mass="37593">MRVYGSLIDDLRAVPETIADLESCGYTGAFSAEINNDPFLPLLLAAEHSQTIELMTSIAVAFARNPMSVANIAHDLNQYSNGRFVLGLGSQIKPHITRRMSMPWSKPAARMREFIEAMRAIWACWYEGEPLNYNGEFYQHTLMTPMFTAEDKQQLGAPLVKLAGVGPLMTQVAGEVADGLIAHGFTTAEYLRQVTLPNVEKGLATRQRQRDGFDICCPVMVASGDTEQAFEQAVLRVRSQIAFYCSTPAYRGVLEVHDWGEMQPHFTRLSKQGDWVAMTEMIDDEMLNTFAVICERPDDIAAELQRRYGGLIDSWMCTYQGTNAQQQRAMIDALES</sequence>
<dbReference type="InterPro" id="IPR011251">
    <property type="entry name" value="Luciferase-like_dom"/>
</dbReference>
<dbReference type="InterPro" id="IPR050564">
    <property type="entry name" value="F420-G6PD/mer"/>
</dbReference>
<dbReference type="SUPFAM" id="SSF51679">
    <property type="entry name" value="Bacterial luciferase-like"/>
    <property type="match status" value="1"/>
</dbReference>
<feature type="domain" description="Luciferase-like" evidence="1">
    <location>
        <begin position="9"/>
        <end position="311"/>
    </location>
</feature>
<gene>
    <name evidence="2" type="ORF">EDC56_3291</name>
</gene>
<comment type="caution">
    <text evidence="2">The sequence shown here is derived from an EMBL/GenBank/DDBJ whole genome shotgun (WGS) entry which is preliminary data.</text>
</comment>
<dbReference type="OrthoDB" id="7332380at2"/>
<name>A0A3N2DH30_9GAMM</name>
<dbReference type="RefSeq" id="WP_123713614.1">
    <property type="nucleotide sequence ID" value="NZ_RKHR01000006.1"/>
</dbReference>